<reference evidence="1 2" key="1">
    <citation type="submission" date="2022-05" db="EMBL/GenBank/DDBJ databases">
        <authorList>
            <consortium name="Genoscope - CEA"/>
            <person name="William W."/>
        </authorList>
    </citation>
    <scope>NUCLEOTIDE SEQUENCE [LARGE SCALE GENOMIC DNA]</scope>
</reference>
<dbReference type="EMBL" id="CALNXI010000840">
    <property type="protein sequence ID" value="CAH3142622.1"/>
    <property type="molecule type" value="Genomic_DNA"/>
</dbReference>
<evidence type="ECO:0000313" key="1">
    <source>
        <dbReference type="EMBL" id="CAH3142622.1"/>
    </source>
</evidence>
<evidence type="ECO:0000313" key="2">
    <source>
        <dbReference type="Proteomes" id="UP001159427"/>
    </source>
</evidence>
<accession>A0ABN8PF99</accession>
<feature type="non-terminal residue" evidence="1">
    <location>
        <position position="182"/>
    </location>
</feature>
<dbReference type="Proteomes" id="UP001159427">
    <property type="component" value="Unassembled WGS sequence"/>
</dbReference>
<sequence>MWLLLKPLQHPHFGGKQPKKHILPRCLNVACKEEKDEKIKKLTEEVQHLKDEVPGSVLPPCKGQGKMSREEATTLGLTELVSGSGVWICPNKLGAAIKDTENKSRTVLVWSLLCRFYDKEELLSKNFSDLDKEITEAAIDFAMVARLGEVKNVGKADLRQALRHKLNSMKSPCSKPEYFQGK</sequence>
<keyword evidence="2" id="KW-1185">Reference proteome</keyword>
<organism evidence="1 2">
    <name type="scientific">Porites evermanni</name>
    <dbReference type="NCBI Taxonomy" id="104178"/>
    <lineage>
        <taxon>Eukaryota</taxon>
        <taxon>Metazoa</taxon>
        <taxon>Cnidaria</taxon>
        <taxon>Anthozoa</taxon>
        <taxon>Hexacorallia</taxon>
        <taxon>Scleractinia</taxon>
        <taxon>Fungiina</taxon>
        <taxon>Poritidae</taxon>
        <taxon>Porites</taxon>
    </lineage>
</organism>
<name>A0ABN8PF99_9CNID</name>
<comment type="caution">
    <text evidence="1">The sequence shown here is derived from an EMBL/GenBank/DDBJ whole genome shotgun (WGS) entry which is preliminary data.</text>
</comment>
<protein>
    <submittedName>
        <fullName evidence="1">Uncharacterized protein</fullName>
    </submittedName>
</protein>
<gene>
    <name evidence="1" type="ORF">PEVE_00042584</name>
</gene>
<proteinExistence type="predicted"/>